<dbReference type="SUPFAM" id="SSF55920">
    <property type="entry name" value="Creatinase/aminopeptidase"/>
    <property type="match status" value="1"/>
</dbReference>
<dbReference type="Pfam" id="PF00557">
    <property type="entry name" value="Peptidase_M24"/>
    <property type="match status" value="1"/>
</dbReference>
<dbReference type="PANTHER" id="PTHR43330">
    <property type="entry name" value="METHIONINE AMINOPEPTIDASE"/>
    <property type="match status" value="1"/>
</dbReference>
<feature type="domain" description="Peptidase M24" evidence="1">
    <location>
        <begin position="11"/>
        <end position="92"/>
    </location>
</feature>
<dbReference type="GO" id="GO:0070006">
    <property type="term" value="F:metalloaminopeptidase activity"/>
    <property type="evidence" value="ECO:0007669"/>
    <property type="project" value="TreeGrafter"/>
</dbReference>
<dbReference type="InterPro" id="IPR036005">
    <property type="entry name" value="Creatinase/aminopeptidase-like"/>
</dbReference>
<keyword evidence="2" id="KW-0645">Protease</keyword>
<dbReference type="PANTHER" id="PTHR43330:SF8">
    <property type="entry name" value="METHIONINE AMINOPEPTIDASE 1D, MITOCHONDRIAL"/>
    <property type="match status" value="1"/>
</dbReference>
<dbReference type="OrthoDB" id="3209743at2759"/>
<evidence type="ECO:0000313" key="3">
    <source>
        <dbReference type="Proteomes" id="UP000023152"/>
    </source>
</evidence>
<evidence type="ECO:0000313" key="2">
    <source>
        <dbReference type="EMBL" id="ETO24486.1"/>
    </source>
</evidence>
<keyword evidence="2" id="KW-0031">Aminopeptidase</keyword>
<protein>
    <submittedName>
        <fullName evidence="2">Methionine aminopeptidase, type I</fullName>
    </submittedName>
</protein>
<keyword evidence="2" id="KW-0378">Hydrolase</keyword>
<dbReference type="Proteomes" id="UP000023152">
    <property type="component" value="Unassembled WGS sequence"/>
</dbReference>
<comment type="caution">
    <text evidence="2">The sequence shown here is derived from an EMBL/GenBank/DDBJ whole genome shotgun (WGS) entry which is preliminary data.</text>
</comment>
<dbReference type="AlphaFoldDB" id="X6NET0"/>
<dbReference type="InterPro" id="IPR000994">
    <property type="entry name" value="Pept_M24"/>
</dbReference>
<proteinExistence type="predicted"/>
<dbReference type="EMBL" id="ASPP01009190">
    <property type="protein sequence ID" value="ETO24486.1"/>
    <property type="molecule type" value="Genomic_DNA"/>
</dbReference>
<keyword evidence="3" id="KW-1185">Reference proteome</keyword>
<sequence>MCVCLFIGDKGVGMEIHESPDVYHYTTDEKHAGWILSPGMCITVEPILVTGKKQTNMNGGTTNAYVDPGDKWTVHVPETISAQFEHCVGITDKGIEIFTSPTKPYPDVWCDVLCDKDKDWLLEFHPDIAEKQKNK</sequence>
<organism evidence="2 3">
    <name type="scientific">Reticulomyxa filosa</name>
    <dbReference type="NCBI Taxonomy" id="46433"/>
    <lineage>
        <taxon>Eukaryota</taxon>
        <taxon>Sar</taxon>
        <taxon>Rhizaria</taxon>
        <taxon>Retaria</taxon>
        <taxon>Foraminifera</taxon>
        <taxon>Monothalamids</taxon>
        <taxon>Reticulomyxidae</taxon>
        <taxon>Reticulomyxa</taxon>
    </lineage>
</organism>
<evidence type="ECO:0000259" key="1">
    <source>
        <dbReference type="Pfam" id="PF00557"/>
    </source>
</evidence>
<name>X6NET0_RETFI</name>
<gene>
    <name evidence="2" type="ORF">RFI_12673</name>
</gene>
<accession>X6NET0</accession>
<dbReference type="Gene3D" id="3.90.230.10">
    <property type="entry name" value="Creatinase/methionine aminopeptidase superfamily"/>
    <property type="match status" value="1"/>
</dbReference>
<reference evidence="2 3" key="1">
    <citation type="journal article" date="2013" name="Curr. Biol.">
        <title>The Genome of the Foraminiferan Reticulomyxa filosa.</title>
        <authorList>
            <person name="Glockner G."/>
            <person name="Hulsmann N."/>
            <person name="Schleicher M."/>
            <person name="Noegel A.A."/>
            <person name="Eichinger L."/>
            <person name="Gallinger C."/>
            <person name="Pawlowski J."/>
            <person name="Sierra R."/>
            <person name="Euteneuer U."/>
            <person name="Pillet L."/>
            <person name="Moustafa A."/>
            <person name="Platzer M."/>
            <person name="Groth M."/>
            <person name="Szafranski K."/>
            <person name="Schliwa M."/>
        </authorList>
    </citation>
    <scope>NUCLEOTIDE SEQUENCE [LARGE SCALE GENOMIC DNA]</scope>
</reference>